<reference evidence="4" key="1">
    <citation type="submission" date="2021-01" db="EMBL/GenBank/DDBJ databases">
        <title>Modified the classification status of verrucomicrobia.</title>
        <authorList>
            <person name="Feng X."/>
        </authorList>
    </citation>
    <scope>NUCLEOTIDE SEQUENCE</scope>
    <source>
        <strain evidence="4">JCM 18052</strain>
    </source>
</reference>
<evidence type="ECO:0000256" key="2">
    <source>
        <dbReference type="SAM" id="Phobius"/>
    </source>
</evidence>
<protein>
    <submittedName>
        <fullName evidence="4">FHA domain-containing protein</fullName>
    </submittedName>
</protein>
<dbReference type="RefSeq" id="WP_200350770.1">
    <property type="nucleotide sequence ID" value="NZ_BAABHZ010000007.1"/>
</dbReference>
<dbReference type="PRINTS" id="PR01217">
    <property type="entry name" value="PRICHEXTENSN"/>
</dbReference>
<gene>
    <name evidence="4" type="ORF">JIN84_09275</name>
</gene>
<organism evidence="4 5">
    <name type="scientific">Luteolibacter yonseiensis</name>
    <dbReference type="NCBI Taxonomy" id="1144680"/>
    <lineage>
        <taxon>Bacteria</taxon>
        <taxon>Pseudomonadati</taxon>
        <taxon>Verrucomicrobiota</taxon>
        <taxon>Verrucomicrobiia</taxon>
        <taxon>Verrucomicrobiales</taxon>
        <taxon>Verrucomicrobiaceae</taxon>
        <taxon>Luteolibacter</taxon>
    </lineage>
</organism>
<dbReference type="SUPFAM" id="SSF49879">
    <property type="entry name" value="SMAD/FHA domain"/>
    <property type="match status" value="1"/>
</dbReference>
<dbReference type="InterPro" id="IPR000253">
    <property type="entry name" value="FHA_dom"/>
</dbReference>
<evidence type="ECO:0000313" key="5">
    <source>
        <dbReference type="Proteomes" id="UP000600139"/>
    </source>
</evidence>
<dbReference type="EMBL" id="JAENIK010000010">
    <property type="protein sequence ID" value="MBK1815807.1"/>
    <property type="molecule type" value="Genomic_DNA"/>
</dbReference>
<keyword evidence="2" id="KW-0812">Transmembrane</keyword>
<feature type="region of interest" description="Disordered" evidence="1">
    <location>
        <begin position="187"/>
        <end position="246"/>
    </location>
</feature>
<evidence type="ECO:0000256" key="1">
    <source>
        <dbReference type="SAM" id="MobiDB-lite"/>
    </source>
</evidence>
<feature type="transmembrane region" description="Helical" evidence="2">
    <location>
        <begin position="144"/>
        <end position="164"/>
    </location>
</feature>
<comment type="caution">
    <text evidence="4">The sequence shown here is derived from an EMBL/GenBank/DDBJ whole genome shotgun (WGS) entry which is preliminary data.</text>
</comment>
<name>A0A934R3K3_9BACT</name>
<dbReference type="PROSITE" id="PS50006">
    <property type="entry name" value="FHA_DOMAIN"/>
    <property type="match status" value="1"/>
</dbReference>
<feature type="domain" description="FHA" evidence="3">
    <location>
        <begin position="25"/>
        <end position="74"/>
    </location>
</feature>
<keyword evidence="2" id="KW-0472">Membrane</keyword>
<keyword evidence="2" id="KW-1133">Transmembrane helix</keyword>
<proteinExistence type="predicted"/>
<dbReference type="SMART" id="SM00240">
    <property type="entry name" value="FHA"/>
    <property type="match status" value="1"/>
</dbReference>
<evidence type="ECO:0000313" key="4">
    <source>
        <dbReference type="EMBL" id="MBK1815807.1"/>
    </source>
</evidence>
<feature type="region of interest" description="Disordered" evidence="1">
    <location>
        <begin position="113"/>
        <end position="138"/>
    </location>
</feature>
<feature type="compositionally biased region" description="Pro residues" evidence="1">
    <location>
        <begin position="235"/>
        <end position="246"/>
    </location>
</feature>
<dbReference type="InterPro" id="IPR008984">
    <property type="entry name" value="SMAD_FHA_dom_sf"/>
</dbReference>
<evidence type="ECO:0000259" key="3">
    <source>
        <dbReference type="PROSITE" id="PS50006"/>
    </source>
</evidence>
<feature type="compositionally biased region" description="Pro residues" evidence="1">
    <location>
        <begin position="193"/>
        <end position="226"/>
    </location>
</feature>
<dbReference type="Proteomes" id="UP000600139">
    <property type="component" value="Unassembled WGS sequence"/>
</dbReference>
<dbReference type="AlphaFoldDB" id="A0A934R3K3"/>
<accession>A0A934R3K3</accession>
<sequence length="246" mass="25323">MPRVTITVPEKNAQPYRFQLDREVVSLGRGAENDIAIDSGSVSVNHAEMRRIKGGYELVDVGSTNGIKLDGHRYETIPLSNDASITIGDVAFGFLLTDEELAVLARESSSLPPIPREEEVNLPSKPKPKAPAYQPQKARSGSGGGAMFIFFLLALAAFFAGMMVRYQKETGGGNLIEAIQVHHAAKPGAAPATPAPAPAPATPAAPAPAAPAAPAPAPAPVEPAPAAPAAEAPAPEAPAPAPAPEN</sequence>
<dbReference type="Pfam" id="PF00498">
    <property type="entry name" value="FHA"/>
    <property type="match status" value="1"/>
</dbReference>
<keyword evidence="5" id="KW-1185">Reference proteome</keyword>
<dbReference type="Gene3D" id="2.60.200.20">
    <property type="match status" value="1"/>
</dbReference>